<comment type="caution">
    <text evidence="2">The sequence shown here is derived from an EMBL/GenBank/DDBJ whole genome shotgun (WGS) entry which is preliminary data.</text>
</comment>
<dbReference type="AlphaFoldDB" id="K1VDD4"/>
<proteinExistence type="predicted"/>
<dbReference type="Gene3D" id="3.10.20.90">
    <property type="entry name" value="Phosphatidylinositol 3-kinase Catalytic Subunit, Chain A, domain 1"/>
    <property type="match status" value="1"/>
</dbReference>
<dbReference type="InterPro" id="IPR000626">
    <property type="entry name" value="Ubiquitin-like_dom"/>
</dbReference>
<sequence>MTTPFGYRPSTAYKAPDSIELLDGAPVKSERIPDEASVFYAEDKQLRTDTSVGTLPPTKKIKTEGGVQEVVCMKLKRFPPGDNTGTQGFEVKHLRYQKSGAAKIINFSIVTLTSKVIRLAAARTATVEEMKSLIQYKEGTPLCQQRLIYKGLELPDGMPIGHYIHDNDTEARVHLVLRLRGC</sequence>
<dbReference type="eggNOG" id="KOG0001">
    <property type="taxonomic scope" value="Eukaryota"/>
</dbReference>
<dbReference type="STRING" id="1220162.K1VDD4"/>
<dbReference type="PRINTS" id="PR00348">
    <property type="entry name" value="UBIQUITIN"/>
</dbReference>
<dbReference type="InterPro" id="IPR029071">
    <property type="entry name" value="Ubiquitin-like_domsf"/>
</dbReference>
<dbReference type="SUPFAM" id="SSF54236">
    <property type="entry name" value="Ubiquitin-like"/>
    <property type="match status" value="1"/>
</dbReference>
<dbReference type="InParanoid" id="K1VDD4"/>
<dbReference type="Pfam" id="PF00240">
    <property type="entry name" value="ubiquitin"/>
    <property type="match status" value="1"/>
</dbReference>
<dbReference type="Proteomes" id="UP000006757">
    <property type="component" value="Unassembled WGS sequence"/>
</dbReference>
<dbReference type="PROSITE" id="PS50053">
    <property type="entry name" value="UBIQUITIN_2"/>
    <property type="match status" value="1"/>
</dbReference>
<evidence type="ECO:0000313" key="3">
    <source>
        <dbReference type="Proteomes" id="UP000006757"/>
    </source>
</evidence>
<reference evidence="2 3" key="1">
    <citation type="journal article" date="2012" name="Eukaryot. Cell">
        <title>Genome sequence of the Trichosporon asahii environmental strain CBS 8904.</title>
        <authorList>
            <person name="Yang R.Y."/>
            <person name="Li H.T."/>
            <person name="Zhu H."/>
            <person name="Zhou G.P."/>
            <person name="Wang M."/>
            <person name="Wang L."/>
        </authorList>
    </citation>
    <scope>NUCLEOTIDE SEQUENCE [LARGE SCALE GENOMIC DNA]</scope>
    <source>
        <strain evidence="2 3">CBS 8904</strain>
    </source>
</reference>
<accession>K1VDD4</accession>
<protein>
    <recommendedName>
        <fullName evidence="1">Ubiquitin-like domain-containing protein</fullName>
    </recommendedName>
</protein>
<gene>
    <name evidence="2" type="ORF">A1Q2_06806</name>
</gene>
<dbReference type="HOGENOM" id="CLU_1483013_0_0_1"/>
<dbReference type="SMART" id="SM00213">
    <property type="entry name" value="UBQ"/>
    <property type="match status" value="1"/>
</dbReference>
<dbReference type="EMBL" id="AMBO01000379">
    <property type="protein sequence ID" value="EKC98835.1"/>
    <property type="molecule type" value="Genomic_DNA"/>
</dbReference>
<dbReference type="PANTHER" id="PTHR10666">
    <property type="entry name" value="UBIQUITIN"/>
    <property type="match status" value="1"/>
</dbReference>
<evidence type="ECO:0000313" key="2">
    <source>
        <dbReference type="EMBL" id="EKC98835.1"/>
    </source>
</evidence>
<evidence type="ECO:0000259" key="1">
    <source>
        <dbReference type="PROSITE" id="PS50053"/>
    </source>
</evidence>
<name>K1VDD4_TRIAC</name>
<organism evidence="2 3">
    <name type="scientific">Trichosporon asahii var. asahii (strain CBS 8904)</name>
    <name type="common">Yeast</name>
    <dbReference type="NCBI Taxonomy" id="1220162"/>
    <lineage>
        <taxon>Eukaryota</taxon>
        <taxon>Fungi</taxon>
        <taxon>Dikarya</taxon>
        <taxon>Basidiomycota</taxon>
        <taxon>Agaricomycotina</taxon>
        <taxon>Tremellomycetes</taxon>
        <taxon>Trichosporonales</taxon>
        <taxon>Trichosporonaceae</taxon>
        <taxon>Trichosporon</taxon>
    </lineage>
</organism>
<keyword evidence="3" id="KW-1185">Reference proteome</keyword>
<dbReference type="InterPro" id="IPR050158">
    <property type="entry name" value="Ubiquitin_ubiquitin-like"/>
</dbReference>
<dbReference type="InterPro" id="IPR019956">
    <property type="entry name" value="Ubiquitin_dom"/>
</dbReference>
<feature type="domain" description="Ubiquitin-like" evidence="1">
    <location>
        <begin position="105"/>
        <end position="163"/>
    </location>
</feature>